<sequence length="572" mass="65109">MLLFLLAHILQTCLHESIHANVSKQFENVQHKRSIKSTTWANIRIKFDYRYMDGTINDGLTCTTVNQIITWQSKSYACKPADVLNYSQIRVAKMTMENVRQYLQKLLKVIPLASPINVQNYDRWTNYRLPYSISNIDLYMAIVSRPYDDLSYIMATAGSNIYESTFYRPIQGAVFLNPRWIPSSPQNEDSKNNKFFFVIVHEIFHALGIAANMFPLYHPYEISTPYSSTFCWLKKSGKVMKFITTPYAHNFATKQFGTKTFVGDNGTCPSGIEIENTELGSHLPGRVYMTDLMTSINIQTDAGPFTRLTDASMALLQDTGNYKVTWTMGQPLVWGHPESIDGNPIKDFAIGPPQKTFPSNYQFDFGAHHKSYTGFDYKFYGPSKTGASWNCADLSHLQYQNVKDYCAGKLFYNPNNQESIGTNQEFDYIPFFFPNHVCGRGEAVIPNTLNDLNILSGEYKCNGNSSFTIKIPTNTNGRGKTTVKCDSSNVGMITTGKILTTDSYIQWKYWCPPPERFCRSVALHEMNFKNNPFLSYTKQLEDVPNPIKPNRTKLQTATPMVRLKTGVNIPFL</sequence>
<dbReference type="FunFam" id="3.90.132.10:FF:000003">
    <property type="entry name" value="GP63-like"/>
    <property type="match status" value="1"/>
</dbReference>
<dbReference type="GO" id="GO:0016020">
    <property type="term" value="C:membrane"/>
    <property type="evidence" value="ECO:0007669"/>
    <property type="project" value="InterPro"/>
</dbReference>
<protein>
    <submittedName>
        <fullName evidence="10">GP63-like</fullName>
    </submittedName>
</protein>
<feature type="signal peptide" evidence="9">
    <location>
        <begin position="1"/>
        <end position="15"/>
    </location>
</feature>
<comment type="cofactor">
    <cofactor evidence="8">
        <name>Zn(2+)</name>
        <dbReference type="ChEBI" id="CHEBI:29105"/>
    </cofactor>
    <text evidence="8">Binds 1 zinc ion per subunit.</text>
</comment>
<keyword evidence="2" id="KW-0645">Protease</keyword>
<evidence type="ECO:0000256" key="2">
    <source>
        <dbReference type="ARBA" id="ARBA00022670"/>
    </source>
</evidence>
<dbReference type="AlphaFoldDB" id="A2FJT6"/>
<feature type="binding site" evidence="8">
    <location>
        <position position="205"/>
    </location>
    <ligand>
        <name>Zn(2+)</name>
        <dbReference type="ChEBI" id="CHEBI:29105"/>
        <note>catalytic</note>
    </ligand>
</feature>
<dbReference type="Gene3D" id="3.90.132.10">
    <property type="entry name" value="Leishmanolysin , domain 2"/>
    <property type="match status" value="1"/>
</dbReference>
<dbReference type="GO" id="GO:0007155">
    <property type="term" value="P:cell adhesion"/>
    <property type="evidence" value="ECO:0007669"/>
    <property type="project" value="InterPro"/>
</dbReference>
<dbReference type="FunFam" id="3.10.170.20:FF:000003">
    <property type="entry name" value="GP63-like"/>
    <property type="match status" value="1"/>
</dbReference>
<evidence type="ECO:0000256" key="5">
    <source>
        <dbReference type="ARBA" id="ARBA00022833"/>
    </source>
</evidence>
<dbReference type="EMBL" id="DS113835">
    <property type="protein sequence ID" value="EAX94827.1"/>
    <property type="molecule type" value="Genomic_DNA"/>
</dbReference>
<feature type="active site" evidence="7">
    <location>
        <position position="202"/>
    </location>
</feature>
<dbReference type="SUPFAM" id="SSF55486">
    <property type="entry name" value="Metalloproteases ('zincins'), catalytic domain"/>
    <property type="match status" value="1"/>
</dbReference>
<dbReference type="Gene3D" id="3.10.170.20">
    <property type="match status" value="1"/>
</dbReference>
<reference evidence="10" key="2">
    <citation type="journal article" date="2007" name="Science">
        <title>Draft genome sequence of the sexually transmitted pathogen Trichomonas vaginalis.</title>
        <authorList>
            <person name="Carlton J.M."/>
            <person name="Hirt R.P."/>
            <person name="Silva J.C."/>
            <person name="Delcher A.L."/>
            <person name="Schatz M."/>
            <person name="Zhao Q."/>
            <person name="Wortman J.R."/>
            <person name="Bidwell S.L."/>
            <person name="Alsmark U.C.M."/>
            <person name="Besteiro S."/>
            <person name="Sicheritz-Ponten T."/>
            <person name="Noel C.J."/>
            <person name="Dacks J.B."/>
            <person name="Foster P.G."/>
            <person name="Simillion C."/>
            <person name="Van de Peer Y."/>
            <person name="Miranda-Saavedra D."/>
            <person name="Barton G.J."/>
            <person name="Westrop G.D."/>
            <person name="Mueller S."/>
            <person name="Dessi D."/>
            <person name="Fiori P.L."/>
            <person name="Ren Q."/>
            <person name="Paulsen I."/>
            <person name="Zhang H."/>
            <person name="Bastida-Corcuera F.D."/>
            <person name="Simoes-Barbosa A."/>
            <person name="Brown M.T."/>
            <person name="Hayes R.D."/>
            <person name="Mukherjee M."/>
            <person name="Okumura C.Y."/>
            <person name="Schneider R."/>
            <person name="Smith A.J."/>
            <person name="Vanacova S."/>
            <person name="Villalvazo M."/>
            <person name="Haas B.J."/>
            <person name="Pertea M."/>
            <person name="Feldblyum T.V."/>
            <person name="Utterback T.R."/>
            <person name="Shu C.L."/>
            <person name="Osoegawa K."/>
            <person name="de Jong P.J."/>
            <person name="Hrdy I."/>
            <person name="Horvathova L."/>
            <person name="Zubacova Z."/>
            <person name="Dolezal P."/>
            <person name="Malik S.B."/>
            <person name="Logsdon J.M. Jr."/>
            <person name="Henze K."/>
            <person name="Gupta A."/>
            <person name="Wang C.C."/>
            <person name="Dunne R.L."/>
            <person name="Upcroft J.A."/>
            <person name="Upcroft P."/>
            <person name="White O."/>
            <person name="Salzberg S.L."/>
            <person name="Tang P."/>
            <person name="Chiu C.-H."/>
            <person name="Lee Y.-S."/>
            <person name="Embley T.M."/>
            <person name="Coombs G.H."/>
            <person name="Mottram J.C."/>
            <person name="Tachezy J."/>
            <person name="Fraser-Liggett C.M."/>
            <person name="Johnson P.J."/>
        </authorList>
    </citation>
    <scope>NUCLEOTIDE SEQUENCE [LARGE SCALE GENOMIC DNA]</scope>
    <source>
        <strain evidence="10">G3</strain>
    </source>
</reference>
<dbReference type="Proteomes" id="UP000001542">
    <property type="component" value="Unassembled WGS sequence"/>
</dbReference>
<dbReference type="GO" id="GO:0046872">
    <property type="term" value="F:metal ion binding"/>
    <property type="evidence" value="ECO:0007669"/>
    <property type="project" value="UniProtKB-KW"/>
</dbReference>
<dbReference type="Pfam" id="PF01457">
    <property type="entry name" value="Peptidase_M8"/>
    <property type="match status" value="1"/>
</dbReference>
<dbReference type="InParanoid" id="A2FJT6"/>
<evidence type="ECO:0000256" key="9">
    <source>
        <dbReference type="SAM" id="SignalP"/>
    </source>
</evidence>
<evidence type="ECO:0000256" key="4">
    <source>
        <dbReference type="ARBA" id="ARBA00022801"/>
    </source>
</evidence>
<dbReference type="KEGG" id="tva:4752570"/>
<evidence type="ECO:0000256" key="3">
    <source>
        <dbReference type="ARBA" id="ARBA00022723"/>
    </source>
</evidence>
<feature type="chain" id="PRO_5013130353" evidence="9">
    <location>
        <begin position="16"/>
        <end position="572"/>
    </location>
</feature>
<keyword evidence="9" id="KW-0732">Signal</keyword>
<feature type="binding site" evidence="8">
    <location>
        <position position="282"/>
    </location>
    <ligand>
        <name>Zn(2+)</name>
        <dbReference type="ChEBI" id="CHEBI:29105"/>
        <note>catalytic</note>
    </ligand>
</feature>
<dbReference type="VEuPathDB" id="TrichDB:TVAGG3_0364330"/>
<keyword evidence="6 8" id="KW-0482">Metalloprotease</keyword>
<keyword evidence="11" id="KW-1185">Reference proteome</keyword>
<keyword evidence="3 8" id="KW-0479">Metal-binding</keyword>
<proteinExistence type="inferred from homology"/>
<evidence type="ECO:0000256" key="1">
    <source>
        <dbReference type="ARBA" id="ARBA00005860"/>
    </source>
</evidence>
<name>A2FJT6_TRIV3</name>
<dbReference type="GO" id="GO:0008233">
    <property type="term" value="F:peptidase activity"/>
    <property type="evidence" value="ECO:0000318"/>
    <property type="project" value="GO_Central"/>
</dbReference>
<reference evidence="10" key="1">
    <citation type="submission" date="2006-10" db="EMBL/GenBank/DDBJ databases">
        <authorList>
            <person name="Amadeo P."/>
            <person name="Zhao Q."/>
            <person name="Wortman J."/>
            <person name="Fraser-Liggett C."/>
            <person name="Carlton J."/>
        </authorList>
    </citation>
    <scope>NUCLEOTIDE SEQUENCE</scope>
    <source>
        <strain evidence="10">G3</strain>
    </source>
</reference>
<evidence type="ECO:0000256" key="6">
    <source>
        <dbReference type="ARBA" id="ARBA00023049"/>
    </source>
</evidence>
<organism evidence="10 11">
    <name type="scientific">Trichomonas vaginalis (strain ATCC PRA-98 / G3)</name>
    <dbReference type="NCBI Taxonomy" id="412133"/>
    <lineage>
        <taxon>Eukaryota</taxon>
        <taxon>Metamonada</taxon>
        <taxon>Parabasalia</taxon>
        <taxon>Trichomonadida</taxon>
        <taxon>Trichomonadidae</taxon>
        <taxon>Trichomonas</taxon>
    </lineage>
</organism>
<dbReference type="GO" id="GO:0005737">
    <property type="term" value="C:cytoplasm"/>
    <property type="evidence" value="ECO:0000318"/>
    <property type="project" value="GO_Central"/>
</dbReference>
<feature type="binding site" evidence="8">
    <location>
        <position position="201"/>
    </location>
    <ligand>
        <name>Zn(2+)</name>
        <dbReference type="ChEBI" id="CHEBI:29105"/>
        <note>catalytic</note>
    </ligand>
</feature>
<dbReference type="InterPro" id="IPR001577">
    <property type="entry name" value="Peptidase_M8"/>
</dbReference>
<dbReference type="GO" id="GO:0006508">
    <property type="term" value="P:proteolysis"/>
    <property type="evidence" value="ECO:0007669"/>
    <property type="project" value="UniProtKB-KW"/>
</dbReference>
<evidence type="ECO:0000313" key="11">
    <source>
        <dbReference type="Proteomes" id="UP000001542"/>
    </source>
</evidence>
<keyword evidence="4" id="KW-0378">Hydrolase</keyword>
<dbReference type="PANTHER" id="PTHR10942">
    <property type="entry name" value="LEISHMANOLYSIN-LIKE PEPTIDASE"/>
    <property type="match status" value="1"/>
</dbReference>
<dbReference type="GO" id="GO:0004222">
    <property type="term" value="F:metalloendopeptidase activity"/>
    <property type="evidence" value="ECO:0007669"/>
    <property type="project" value="InterPro"/>
</dbReference>
<evidence type="ECO:0000313" key="10">
    <source>
        <dbReference type="EMBL" id="EAX94827.1"/>
    </source>
</evidence>
<gene>
    <name evidence="10" type="ORF">TVAG_355630</name>
</gene>
<keyword evidence="5 8" id="KW-0862">Zinc</keyword>
<dbReference type="RefSeq" id="XP_001307757.1">
    <property type="nucleotide sequence ID" value="XM_001307756.1"/>
</dbReference>
<accession>A2FJT6</accession>
<comment type="similarity">
    <text evidence="1">Belongs to the peptidase M8 family.</text>
</comment>
<evidence type="ECO:0000256" key="7">
    <source>
        <dbReference type="PIRSR" id="PIRSR601577-1"/>
    </source>
</evidence>
<dbReference type="VEuPathDB" id="TrichDB:TVAG_355630"/>
<evidence type="ECO:0000256" key="8">
    <source>
        <dbReference type="PIRSR" id="PIRSR601577-2"/>
    </source>
</evidence>
<dbReference type="PANTHER" id="PTHR10942:SF0">
    <property type="entry name" value="LEISHMANOLYSIN-LIKE PEPTIDASE"/>
    <property type="match status" value="1"/>
</dbReference>